<dbReference type="HOGENOM" id="CLU_001265_54_5_1"/>
<feature type="transmembrane region" description="Helical" evidence="6">
    <location>
        <begin position="189"/>
        <end position="208"/>
    </location>
</feature>
<evidence type="ECO:0000256" key="3">
    <source>
        <dbReference type="ARBA" id="ARBA00022692"/>
    </source>
</evidence>
<dbReference type="InParanoid" id="Q2H2X0"/>
<evidence type="ECO:0000313" key="8">
    <source>
        <dbReference type="Proteomes" id="UP000001056"/>
    </source>
</evidence>
<feature type="transmembrane region" description="Helical" evidence="6">
    <location>
        <begin position="57"/>
        <end position="78"/>
    </location>
</feature>
<dbReference type="PANTHER" id="PTHR23504:SF2">
    <property type="entry name" value="TRANSPORTER, PUTATIVE (AFU_ORTHOLOGUE AFUA_8G04150)-RELATED"/>
    <property type="match status" value="1"/>
</dbReference>
<dbReference type="eggNOG" id="KOG2615">
    <property type="taxonomic scope" value="Eukaryota"/>
</dbReference>
<keyword evidence="3 6" id="KW-0812">Transmembrane</keyword>
<organism evidence="7 8">
    <name type="scientific">Chaetomium globosum (strain ATCC 6205 / CBS 148.51 / DSM 1962 / NBRC 6347 / NRRL 1970)</name>
    <name type="common">Soil fungus</name>
    <dbReference type="NCBI Taxonomy" id="306901"/>
    <lineage>
        <taxon>Eukaryota</taxon>
        <taxon>Fungi</taxon>
        <taxon>Dikarya</taxon>
        <taxon>Ascomycota</taxon>
        <taxon>Pezizomycotina</taxon>
        <taxon>Sordariomycetes</taxon>
        <taxon>Sordariomycetidae</taxon>
        <taxon>Sordariales</taxon>
        <taxon>Chaetomiaceae</taxon>
        <taxon>Chaetomium</taxon>
    </lineage>
</organism>
<keyword evidence="8" id="KW-1185">Reference proteome</keyword>
<protein>
    <recommendedName>
        <fullName evidence="9">Major facilitator superfamily (MFS) profile domain-containing protein</fullName>
    </recommendedName>
</protein>
<evidence type="ECO:0000256" key="6">
    <source>
        <dbReference type="SAM" id="Phobius"/>
    </source>
</evidence>
<dbReference type="GeneID" id="4391898"/>
<evidence type="ECO:0000313" key="7">
    <source>
        <dbReference type="EMBL" id="EAQ87257.1"/>
    </source>
</evidence>
<feature type="transmembrane region" description="Helical" evidence="6">
    <location>
        <begin position="114"/>
        <end position="136"/>
    </location>
</feature>
<dbReference type="SUPFAM" id="SSF103473">
    <property type="entry name" value="MFS general substrate transporter"/>
    <property type="match status" value="1"/>
</dbReference>
<comment type="subcellular location">
    <subcellularLocation>
        <location evidence="1">Membrane</location>
        <topology evidence="1">Multi-pass membrane protein</topology>
    </subcellularLocation>
</comment>
<keyword evidence="5 6" id="KW-0472">Membrane</keyword>
<feature type="transmembrane region" description="Helical" evidence="6">
    <location>
        <begin position="248"/>
        <end position="272"/>
    </location>
</feature>
<keyword evidence="2" id="KW-0813">Transport</keyword>
<evidence type="ECO:0000256" key="2">
    <source>
        <dbReference type="ARBA" id="ARBA00022448"/>
    </source>
</evidence>
<gene>
    <name evidence="7" type="ORF">CHGG_03876</name>
</gene>
<accession>Q2H2X0</accession>
<dbReference type="Pfam" id="PF07690">
    <property type="entry name" value="MFS_1"/>
    <property type="match status" value="1"/>
</dbReference>
<dbReference type="RefSeq" id="XP_001223090.1">
    <property type="nucleotide sequence ID" value="XM_001223089.1"/>
</dbReference>
<dbReference type="VEuPathDB" id="FungiDB:CHGG_03876"/>
<dbReference type="Gene3D" id="1.20.1250.20">
    <property type="entry name" value="MFS general substrate transporter like domains"/>
    <property type="match status" value="2"/>
</dbReference>
<feature type="transmembrane region" description="Helical" evidence="6">
    <location>
        <begin position="384"/>
        <end position="402"/>
    </location>
</feature>
<dbReference type="OMA" id="HPVAYFM"/>
<evidence type="ECO:0000256" key="1">
    <source>
        <dbReference type="ARBA" id="ARBA00004141"/>
    </source>
</evidence>
<proteinExistence type="predicted"/>
<evidence type="ECO:0008006" key="9">
    <source>
        <dbReference type="Google" id="ProtNLM"/>
    </source>
</evidence>
<sequence>MTLTQRTSHRNPDEFPTVQLFLLAIVRLAEPIALTSIFPYAWALIKRFEVGNEDDASFYAGLLISAFSLAEALMGMYWGGLSDRVGRKPVLLLGCIGTMFSMVMVGFAENIWVALIGRALGGLLNGNIGVIQTMVWRAARAYSIKTSDAMKRPAVDLRNENYGTMRSRDAAPPASPSWTKEQQPPISIFYRRIMAIILALSIFTYHSMTFDHLLPIFFEDDRIPNNNIPTTLALASGNPFYSPGGLGMSLQAVGVVMAEQGAIALFMQAVVFPIMADRVGIYRLFLFITVLHPLVYLLVPWLLYVPEAALWPAIYAVLAVRNFFSILLYPLLLILIKEATPSSTVLGRVNGLAASAGAACRMVAPPVAGYLYAMGRKVDCTALAWYGSAAVAVVGAVQCFAVKRQREDKGKRPMDVEE</sequence>
<dbReference type="Proteomes" id="UP000001056">
    <property type="component" value="Unassembled WGS sequence"/>
</dbReference>
<feature type="transmembrane region" description="Helical" evidence="6">
    <location>
        <begin position="90"/>
        <end position="108"/>
    </location>
</feature>
<dbReference type="PANTHER" id="PTHR23504">
    <property type="entry name" value="MAJOR FACILITATOR SUPERFAMILY DOMAIN-CONTAINING PROTEIN 10"/>
    <property type="match status" value="1"/>
</dbReference>
<reference evidence="8" key="1">
    <citation type="journal article" date="2015" name="Genome Announc.">
        <title>Draft genome sequence of the cellulolytic fungus Chaetomium globosum.</title>
        <authorList>
            <person name="Cuomo C.A."/>
            <person name="Untereiner W.A."/>
            <person name="Ma L.-J."/>
            <person name="Grabherr M."/>
            <person name="Birren B.W."/>
        </authorList>
    </citation>
    <scope>NUCLEOTIDE SEQUENCE [LARGE SCALE GENOMIC DNA]</scope>
    <source>
        <strain evidence="8">ATCC 6205 / CBS 148.51 / DSM 1962 / NBRC 6347 / NRRL 1970</strain>
    </source>
</reference>
<dbReference type="OrthoDB" id="10262656at2759"/>
<dbReference type="GO" id="GO:0016020">
    <property type="term" value="C:membrane"/>
    <property type="evidence" value="ECO:0007669"/>
    <property type="project" value="UniProtKB-SubCell"/>
</dbReference>
<feature type="transmembrane region" description="Helical" evidence="6">
    <location>
        <begin position="284"/>
        <end position="304"/>
    </location>
</feature>
<keyword evidence="4 6" id="KW-1133">Transmembrane helix</keyword>
<feature type="transmembrane region" description="Helical" evidence="6">
    <location>
        <begin position="310"/>
        <end position="333"/>
    </location>
</feature>
<name>Q2H2X0_CHAGB</name>
<evidence type="ECO:0000256" key="5">
    <source>
        <dbReference type="ARBA" id="ARBA00023136"/>
    </source>
</evidence>
<feature type="transmembrane region" description="Helical" evidence="6">
    <location>
        <begin position="345"/>
        <end position="364"/>
    </location>
</feature>
<dbReference type="InterPro" id="IPR011701">
    <property type="entry name" value="MFS"/>
</dbReference>
<dbReference type="EMBL" id="CH408032">
    <property type="protein sequence ID" value="EAQ87257.1"/>
    <property type="molecule type" value="Genomic_DNA"/>
</dbReference>
<dbReference type="AlphaFoldDB" id="Q2H2X0"/>
<dbReference type="GO" id="GO:0022857">
    <property type="term" value="F:transmembrane transporter activity"/>
    <property type="evidence" value="ECO:0007669"/>
    <property type="project" value="InterPro"/>
</dbReference>
<feature type="transmembrane region" description="Helical" evidence="6">
    <location>
        <begin position="20"/>
        <end position="45"/>
    </location>
</feature>
<evidence type="ECO:0000256" key="4">
    <source>
        <dbReference type="ARBA" id="ARBA00022989"/>
    </source>
</evidence>
<dbReference type="InterPro" id="IPR036259">
    <property type="entry name" value="MFS_trans_sf"/>
</dbReference>